<organism evidence="1 2">
    <name type="scientific">Faecalibaculum rodentium</name>
    <dbReference type="NCBI Taxonomy" id="1702221"/>
    <lineage>
        <taxon>Bacteria</taxon>
        <taxon>Bacillati</taxon>
        <taxon>Bacillota</taxon>
        <taxon>Erysipelotrichia</taxon>
        <taxon>Erysipelotrichales</taxon>
        <taxon>Erysipelotrichaceae</taxon>
        <taxon>Faecalibaculum</taxon>
    </lineage>
</organism>
<gene>
    <name evidence="1" type="ORF">AALO17_16650</name>
</gene>
<reference evidence="1 2" key="1">
    <citation type="journal article" date="2016" name="Gut Pathog.">
        <title>Whole genome sequencing of "Faecalibaculum rodentium" ALO17, isolated from C57BL/6J laboratory mouse feces.</title>
        <authorList>
            <person name="Lim S."/>
            <person name="Chang D.H."/>
            <person name="Ahn S."/>
            <person name="Kim B.C."/>
        </authorList>
    </citation>
    <scope>NUCLEOTIDE SEQUENCE [LARGE SCALE GENOMIC DNA]</scope>
    <source>
        <strain evidence="1 2">Alo17</strain>
    </source>
</reference>
<dbReference type="KEGG" id="fro:AALO17_16650"/>
<keyword evidence="2" id="KW-1185">Reference proteome</keyword>
<dbReference type="STRING" id="1702221.AALO17_16650"/>
<protein>
    <submittedName>
        <fullName evidence="1">Uncharacterized protein</fullName>
    </submittedName>
</protein>
<dbReference type="Proteomes" id="UP000069771">
    <property type="component" value="Chromosome"/>
</dbReference>
<dbReference type="AlphaFoldDB" id="A0A140DVX2"/>
<sequence length="138" mass="15832">MEISSNELYTKVMKNNKNRRNSIYDPMNARDVEQLSKIIIFRELDLFDVHDLVSIDKYENGALLERFPTLENCFCLVRDGRLICVLGCYLIEDTVGEYPEMVVNVFSAKGLQDAEIADSALIWDKGMEFRAVNSNIQA</sequence>
<proteinExistence type="predicted"/>
<evidence type="ECO:0000313" key="1">
    <source>
        <dbReference type="EMBL" id="AMK54799.1"/>
    </source>
</evidence>
<name>A0A140DVX2_9FIRM</name>
<accession>A0A140DVX2</accession>
<evidence type="ECO:0000313" key="2">
    <source>
        <dbReference type="Proteomes" id="UP000069771"/>
    </source>
</evidence>
<dbReference type="EMBL" id="CP011391">
    <property type="protein sequence ID" value="AMK54799.1"/>
    <property type="molecule type" value="Genomic_DNA"/>
</dbReference>